<evidence type="ECO:0000256" key="1">
    <source>
        <dbReference type="SAM" id="Phobius"/>
    </source>
</evidence>
<evidence type="ECO:0000313" key="2">
    <source>
        <dbReference type="EMBL" id="TWG78954.1"/>
    </source>
</evidence>
<keyword evidence="1" id="KW-0472">Membrane</keyword>
<keyword evidence="1" id="KW-1133">Transmembrane helix</keyword>
<comment type="caution">
    <text evidence="2">The sequence shown here is derived from an EMBL/GenBank/DDBJ whole genome shotgun (WGS) entry which is preliminary data.</text>
</comment>
<feature type="transmembrane region" description="Helical" evidence="1">
    <location>
        <begin position="154"/>
        <end position="173"/>
    </location>
</feature>
<organism evidence="2 3">
    <name type="scientific">Cupriavidus gilardii J11</name>
    <dbReference type="NCBI Taxonomy" id="936133"/>
    <lineage>
        <taxon>Bacteria</taxon>
        <taxon>Pseudomonadati</taxon>
        <taxon>Pseudomonadota</taxon>
        <taxon>Betaproteobacteria</taxon>
        <taxon>Burkholderiales</taxon>
        <taxon>Burkholderiaceae</taxon>
        <taxon>Cupriavidus</taxon>
    </lineage>
</organism>
<reference evidence="2 3" key="1">
    <citation type="submission" date="2019-07" db="EMBL/GenBank/DDBJ databases">
        <title>Genome sequencing of lignin-degrading bacterial isolates.</title>
        <authorList>
            <person name="Gladden J."/>
        </authorList>
    </citation>
    <scope>NUCLEOTIDE SEQUENCE [LARGE SCALE GENOMIC DNA]</scope>
    <source>
        <strain evidence="2 3">J11</strain>
    </source>
</reference>
<feature type="transmembrane region" description="Helical" evidence="1">
    <location>
        <begin position="127"/>
        <end position="147"/>
    </location>
</feature>
<evidence type="ECO:0000313" key="3">
    <source>
        <dbReference type="Proteomes" id="UP000318141"/>
    </source>
</evidence>
<feature type="transmembrane region" description="Helical" evidence="1">
    <location>
        <begin position="46"/>
        <end position="67"/>
    </location>
</feature>
<sequence>MSKLLSSTAVVILLAAVFLIAGLVYEASYFSALGLSALSTLGVRHYIYSGFMVTVVPAIMLVGFALLKKFFSKHVDRNDSAAFVQAAKDIGFAQSLSMARFVLLLCVAVWIFAIFEDRLFESPYAWSVVPWLSLFVLEVFFFAVYTSPPHSRPAITFAFAVAICFCISVWAIGSARLNKDTRSVPSQYIRDDAIVRIARTGGGYDAEAKPLKLPLPLLEKLARAIFDDPK</sequence>
<dbReference type="Proteomes" id="UP000318141">
    <property type="component" value="Unassembled WGS sequence"/>
</dbReference>
<keyword evidence="3" id="KW-1185">Reference proteome</keyword>
<keyword evidence="1" id="KW-0812">Transmembrane</keyword>
<feature type="transmembrane region" description="Helical" evidence="1">
    <location>
        <begin position="98"/>
        <end position="115"/>
    </location>
</feature>
<dbReference type="AlphaFoldDB" id="A0A562B1L1"/>
<proteinExistence type="predicted"/>
<name>A0A562B1L1_9BURK</name>
<dbReference type="EMBL" id="VLJN01000066">
    <property type="protein sequence ID" value="TWG78954.1"/>
    <property type="molecule type" value="Genomic_DNA"/>
</dbReference>
<gene>
    <name evidence="2" type="ORF">L602_000800000230</name>
</gene>
<protein>
    <submittedName>
        <fullName evidence="2">Uncharacterized protein</fullName>
    </submittedName>
</protein>
<accession>A0A562B1L1</accession>